<gene>
    <name evidence="1" type="ORF">RJN63_11825</name>
</gene>
<evidence type="ECO:0000313" key="1">
    <source>
        <dbReference type="EMBL" id="MDT0337521.1"/>
    </source>
</evidence>
<name>A0AAE4G7Z8_9BURK</name>
<proteinExistence type="predicted"/>
<dbReference type="RefSeq" id="WP_284076989.1">
    <property type="nucleotide sequence ID" value="NZ_JAVLSM010000007.1"/>
</dbReference>
<organism evidence="1">
    <name type="scientific">Herbaspirillum huttiense subsp. nephrolepidis</name>
    <dbReference type="NCBI Taxonomy" id="3075126"/>
    <lineage>
        <taxon>Bacteria</taxon>
        <taxon>Pseudomonadati</taxon>
        <taxon>Pseudomonadota</taxon>
        <taxon>Betaproteobacteria</taxon>
        <taxon>Burkholderiales</taxon>
        <taxon>Oxalobacteraceae</taxon>
        <taxon>Herbaspirillum</taxon>
    </lineage>
</organism>
<accession>A0AAE4G7Z8</accession>
<sequence length="330" mass="38066">MNISPQTDSMGFPLCLFKNDLARVPAHYAKAPIRTCDVPEILGSRILAWADEEHIDQDAILRQLPFSLLRRQLSFDQICKARYSEVFMMHSSVEQAFETNPEFLIVQKIANSMWRWGGGAGVWNEVVDAYDGLRCFSLGVAGFEIRLDWTTGFNERGYSRESRIYLDGVFGFLVYYRGEHVLTLGFSFMAGRRLLVQQIQLAKRKGNRFLFKLPRNRVEFAIQCFRKAFPLHRICLADGGDICLTSLRSYQRAHSNASSRLARKYDVRDEQERCEFERRIAHLEADLPRIAELYKEAGAFTRAAEFVVNGIRHYNMEPRCATTYESPNFA</sequence>
<dbReference type="EMBL" id="JAVRAA010000005">
    <property type="protein sequence ID" value="MDT0337521.1"/>
    <property type="molecule type" value="Genomic_DNA"/>
</dbReference>
<comment type="caution">
    <text evidence="1">The sequence shown here is derived from an EMBL/GenBank/DDBJ whole genome shotgun (WGS) entry which is preliminary data.</text>
</comment>
<reference evidence="1" key="1">
    <citation type="submission" date="2023-02" db="EMBL/GenBank/DDBJ databases">
        <title>Description of Herbaspirillum huttiense subsp. nephrolepsisexaltata and Herbaspirillum huttiense subsp. lycopersicon.</title>
        <authorList>
            <person name="Poudel M."/>
            <person name="Sharma A."/>
            <person name="Goss E."/>
            <person name="Tapia J.H."/>
            <person name="Harmon C.M."/>
            <person name="Jones J.B."/>
        </authorList>
    </citation>
    <scope>NUCLEOTIDE SEQUENCE</scope>
    <source>
        <strain evidence="1">NC40101</strain>
    </source>
</reference>
<dbReference type="AlphaFoldDB" id="A0AAE4G7Z8"/>
<protein>
    <submittedName>
        <fullName evidence="1">Uncharacterized protein</fullName>
    </submittedName>
</protein>